<dbReference type="EMBL" id="BJTG01000002">
    <property type="protein sequence ID" value="GEJ56216.1"/>
    <property type="molecule type" value="Genomic_DNA"/>
</dbReference>
<comment type="catalytic activity">
    <reaction evidence="10">
        <text>ATP-dependent cleavage of peptide bonds with broad specificity.</text>
        <dbReference type="EC" id="3.4.25.2"/>
    </reaction>
</comment>
<evidence type="ECO:0000256" key="10">
    <source>
        <dbReference type="HAMAP-Rule" id="MF_00248"/>
    </source>
</evidence>
<sequence length="179" mass="19243">MFHGTTVLCVRREGSVVLAGDGQVTLDKTVMKSTAKKVRRLAEGQVLAGFAGATADAFQLFELFEKKLKEHARSLPRAAVELAKQWRTDRFLRRLEALLIVADREHTFVLSGAGDVIEPDVVPGGGVAAVGSGAPYALAAARALLAHSQLPARAVAEEAMKLAAEICIYTNDRLSFEEL</sequence>
<dbReference type="NCBIfam" id="NF003964">
    <property type="entry name" value="PRK05456.1"/>
    <property type="match status" value="1"/>
</dbReference>
<dbReference type="GO" id="GO:0005839">
    <property type="term" value="C:proteasome core complex"/>
    <property type="evidence" value="ECO:0007669"/>
    <property type="project" value="InterPro"/>
</dbReference>
<dbReference type="AlphaFoldDB" id="A0A7I9VII1"/>
<feature type="active site" evidence="10">
    <location>
        <position position="5"/>
    </location>
</feature>
<comment type="caution">
    <text evidence="11">The sequence shown here is derived from an EMBL/GenBank/DDBJ whole genome shotgun (WGS) entry which is preliminary data.</text>
</comment>
<dbReference type="InterPro" id="IPR029055">
    <property type="entry name" value="Ntn_hydrolases_N"/>
</dbReference>
<comment type="subcellular location">
    <subcellularLocation>
        <location evidence="1 10">Cytoplasm</location>
    </subcellularLocation>
</comment>
<dbReference type="NCBIfam" id="TIGR03692">
    <property type="entry name" value="ATP_dep_HslV"/>
    <property type="match status" value="1"/>
</dbReference>
<keyword evidence="9 10" id="KW-0915">Sodium</keyword>
<feature type="binding site" evidence="10">
    <location>
        <position position="164"/>
    </location>
    <ligand>
        <name>Na(+)</name>
        <dbReference type="ChEBI" id="CHEBI:29101"/>
    </ligand>
</feature>
<dbReference type="GO" id="GO:0009376">
    <property type="term" value="C:HslUV protease complex"/>
    <property type="evidence" value="ECO:0007669"/>
    <property type="project" value="UniProtKB-UniRule"/>
</dbReference>
<keyword evidence="12" id="KW-1185">Reference proteome</keyword>
<evidence type="ECO:0000256" key="2">
    <source>
        <dbReference type="ARBA" id="ARBA00006053"/>
    </source>
</evidence>
<dbReference type="RefSeq" id="WP_176063484.1">
    <property type="nucleotide sequence ID" value="NZ_BJTG01000002.1"/>
</dbReference>
<dbReference type="InterPro" id="IPR023333">
    <property type="entry name" value="Proteasome_suB-type"/>
</dbReference>
<dbReference type="PROSITE" id="PS51476">
    <property type="entry name" value="PROTEASOME_BETA_2"/>
    <property type="match status" value="1"/>
</dbReference>
<name>A0A7I9VII1_9BACT</name>
<accession>A0A7I9VII1</accession>
<dbReference type="InterPro" id="IPR001353">
    <property type="entry name" value="Proteasome_sua/b"/>
</dbReference>
<organism evidence="11 12">
    <name type="scientific">Anaeromyxobacter diazotrophicus</name>
    <dbReference type="NCBI Taxonomy" id="2590199"/>
    <lineage>
        <taxon>Bacteria</taxon>
        <taxon>Pseudomonadati</taxon>
        <taxon>Myxococcota</taxon>
        <taxon>Myxococcia</taxon>
        <taxon>Myxococcales</taxon>
        <taxon>Cystobacterineae</taxon>
        <taxon>Anaeromyxobacteraceae</taxon>
        <taxon>Anaeromyxobacter</taxon>
    </lineage>
</organism>
<comment type="subunit">
    <text evidence="10">A double ring-shaped homohexamer of HslV is capped on each side by a ring-shaped HslU homohexamer. The assembly of the HslU/HslV complex is dependent on binding of ATP.</text>
</comment>
<comment type="function">
    <text evidence="10">Protease subunit of a proteasome-like degradation complex believed to be a general protein degrading machinery.</text>
</comment>
<feature type="binding site" evidence="10">
    <location>
        <position position="170"/>
    </location>
    <ligand>
        <name>Na(+)</name>
        <dbReference type="ChEBI" id="CHEBI:29101"/>
    </ligand>
</feature>
<evidence type="ECO:0000256" key="5">
    <source>
        <dbReference type="ARBA" id="ARBA00022670"/>
    </source>
</evidence>
<dbReference type="PIRSF" id="PIRSF039093">
    <property type="entry name" value="HslV"/>
    <property type="match status" value="1"/>
</dbReference>
<comment type="activity regulation">
    <text evidence="10">Allosterically activated by HslU binding.</text>
</comment>
<dbReference type="Proteomes" id="UP000503640">
    <property type="component" value="Unassembled WGS sequence"/>
</dbReference>
<dbReference type="PANTHER" id="PTHR32194">
    <property type="entry name" value="METALLOPROTEASE TLDD"/>
    <property type="match status" value="1"/>
</dbReference>
<evidence type="ECO:0000313" key="12">
    <source>
        <dbReference type="Proteomes" id="UP000503640"/>
    </source>
</evidence>
<keyword evidence="3 10" id="KW-0963">Cytoplasm</keyword>
<keyword evidence="6 10" id="KW-0888">Threonine protease</keyword>
<dbReference type="SUPFAM" id="SSF56235">
    <property type="entry name" value="N-terminal nucleophile aminohydrolases (Ntn hydrolases)"/>
    <property type="match status" value="1"/>
</dbReference>
<protein>
    <recommendedName>
        <fullName evidence="10">ATP-dependent protease subunit HslV</fullName>
        <ecNumber evidence="10">3.4.25.2</ecNumber>
    </recommendedName>
</protein>
<proteinExistence type="inferred from homology"/>
<evidence type="ECO:0000256" key="7">
    <source>
        <dbReference type="ARBA" id="ARBA00022723"/>
    </source>
</evidence>
<keyword evidence="8 10" id="KW-0378">Hydrolase</keyword>
<evidence type="ECO:0000256" key="4">
    <source>
        <dbReference type="ARBA" id="ARBA00022533"/>
    </source>
</evidence>
<dbReference type="EC" id="3.4.25.2" evidence="10"/>
<gene>
    <name evidence="10 11" type="primary">hslV</name>
    <name evidence="11" type="ORF">AMYX_09570</name>
</gene>
<dbReference type="GO" id="GO:0051603">
    <property type="term" value="P:proteolysis involved in protein catabolic process"/>
    <property type="evidence" value="ECO:0007669"/>
    <property type="project" value="InterPro"/>
</dbReference>
<dbReference type="Pfam" id="PF00227">
    <property type="entry name" value="Proteasome"/>
    <property type="match status" value="1"/>
</dbReference>
<comment type="similarity">
    <text evidence="2 10">Belongs to the peptidase T1B family. HslV subfamily.</text>
</comment>
<dbReference type="GO" id="GO:0046872">
    <property type="term" value="F:metal ion binding"/>
    <property type="evidence" value="ECO:0007669"/>
    <property type="project" value="UniProtKB-KW"/>
</dbReference>
<keyword evidence="7 10" id="KW-0479">Metal-binding</keyword>
<keyword evidence="5 10" id="KW-0645">Protease</keyword>
<feature type="binding site" evidence="10">
    <location>
        <position position="167"/>
    </location>
    <ligand>
        <name>Na(+)</name>
        <dbReference type="ChEBI" id="CHEBI:29101"/>
    </ligand>
</feature>
<evidence type="ECO:0000256" key="9">
    <source>
        <dbReference type="ARBA" id="ARBA00023053"/>
    </source>
</evidence>
<evidence type="ECO:0000256" key="1">
    <source>
        <dbReference type="ARBA" id="ARBA00004496"/>
    </source>
</evidence>
<dbReference type="GO" id="GO:0004298">
    <property type="term" value="F:threonine-type endopeptidase activity"/>
    <property type="evidence" value="ECO:0007669"/>
    <property type="project" value="UniProtKB-KW"/>
</dbReference>
<evidence type="ECO:0000256" key="6">
    <source>
        <dbReference type="ARBA" id="ARBA00022698"/>
    </source>
</evidence>
<keyword evidence="4 10" id="KW-0021">Allosteric enzyme</keyword>
<evidence type="ECO:0000256" key="8">
    <source>
        <dbReference type="ARBA" id="ARBA00022801"/>
    </source>
</evidence>
<dbReference type="InterPro" id="IPR022281">
    <property type="entry name" value="ATP-dep_Prtase_HsIV_su"/>
</dbReference>
<reference evidence="12" key="1">
    <citation type="journal article" date="2020" name="Appl. Environ. Microbiol.">
        <title>Diazotrophic Anaeromyxobacter Isolates from Soils.</title>
        <authorList>
            <person name="Masuda Y."/>
            <person name="Yamanaka H."/>
            <person name="Xu Z.X."/>
            <person name="Shiratori Y."/>
            <person name="Aono T."/>
            <person name="Amachi S."/>
            <person name="Senoo K."/>
            <person name="Itoh H."/>
        </authorList>
    </citation>
    <scope>NUCLEOTIDE SEQUENCE [LARGE SCALE GENOMIC DNA]</scope>
    <source>
        <strain evidence="12">R267</strain>
    </source>
</reference>
<dbReference type="Gene3D" id="3.60.20.10">
    <property type="entry name" value="Glutamine Phosphoribosylpyrophosphate, subunit 1, domain 1"/>
    <property type="match status" value="1"/>
</dbReference>
<dbReference type="HAMAP" id="MF_00248">
    <property type="entry name" value="HslV"/>
    <property type="match status" value="1"/>
</dbReference>
<evidence type="ECO:0000256" key="3">
    <source>
        <dbReference type="ARBA" id="ARBA00022490"/>
    </source>
</evidence>
<dbReference type="PANTHER" id="PTHR32194:SF0">
    <property type="entry name" value="ATP-DEPENDENT PROTEASE SUBUNIT HSLV"/>
    <property type="match status" value="1"/>
</dbReference>
<evidence type="ECO:0000313" key="11">
    <source>
        <dbReference type="EMBL" id="GEJ56216.1"/>
    </source>
</evidence>